<organism evidence="6 7">
    <name type="scientific">Paralysiella testudinis</name>
    <dbReference type="NCBI Taxonomy" id="2809020"/>
    <lineage>
        <taxon>Bacteria</taxon>
        <taxon>Pseudomonadati</taxon>
        <taxon>Pseudomonadota</taxon>
        <taxon>Betaproteobacteria</taxon>
        <taxon>Neisseriales</taxon>
        <taxon>Neisseriaceae</taxon>
        <taxon>Paralysiella</taxon>
    </lineage>
</organism>
<dbReference type="SUPFAM" id="SSF46565">
    <property type="entry name" value="Chaperone J-domain"/>
    <property type="match status" value="1"/>
</dbReference>
<dbReference type="Proteomes" id="UP000653156">
    <property type="component" value="Chromosome"/>
</dbReference>
<dbReference type="HAMAP" id="MF_00682">
    <property type="entry name" value="HscB"/>
    <property type="match status" value="1"/>
</dbReference>
<evidence type="ECO:0000259" key="5">
    <source>
        <dbReference type="PROSITE" id="PS50076"/>
    </source>
</evidence>
<dbReference type="SMART" id="SM00271">
    <property type="entry name" value="DnaJ"/>
    <property type="match status" value="1"/>
</dbReference>
<evidence type="ECO:0000256" key="3">
    <source>
        <dbReference type="ARBA" id="ARBA00025596"/>
    </source>
</evidence>
<protein>
    <recommendedName>
        <fullName evidence="4">Co-chaperone protein HscB homolog</fullName>
    </recommendedName>
</protein>
<dbReference type="InterPro" id="IPR036386">
    <property type="entry name" value="HscB_C_sf"/>
</dbReference>
<dbReference type="RefSeq" id="WP_230338976.1">
    <property type="nucleotide sequence ID" value="NZ_CP069798.1"/>
</dbReference>
<dbReference type="InterPro" id="IPR001623">
    <property type="entry name" value="DnaJ_domain"/>
</dbReference>
<dbReference type="Gene3D" id="1.20.1280.20">
    <property type="entry name" value="HscB, C-terminal domain"/>
    <property type="match status" value="1"/>
</dbReference>
<reference evidence="6" key="1">
    <citation type="submission" date="2021-02" db="EMBL/GenBank/DDBJ databases">
        <title>Neisseriaceae sp. 26B isolated from the cloaca of a Common Toad-headed Turtle (Mesoclemmys nasuta).</title>
        <authorList>
            <person name="Spergser J."/>
            <person name="Busse H.-J."/>
        </authorList>
    </citation>
    <scope>NUCLEOTIDE SEQUENCE</scope>
    <source>
        <strain evidence="6">26B</strain>
    </source>
</reference>
<evidence type="ECO:0000256" key="1">
    <source>
        <dbReference type="ARBA" id="ARBA00010476"/>
    </source>
</evidence>
<dbReference type="PROSITE" id="PS50076">
    <property type="entry name" value="DNAJ_2"/>
    <property type="match status" value="1"/>
</dbReference>
<dbReference type="InterPro" id="IPR009073">
    <property type="entry name" value="HscB_oligo_C"/>
</dbReference>
<name>A0A892ZIL4_9NEIS</name>
<dbReference type="Pfam" id="PF07743">
    <property type="entry name" value="HSCB_C"/>
    <property type="match status" value="1"/>
</dbReference>
<comment type="similarity">
    <text evidence="1 4">Belongs to the HscB family.</text>
</comment>
<dbReference type="Pfam" id="PF00226">
    <property type="entry name" value="DnaJ"/>
    <property type="match status" value="1"/>
</dbReference>
<comment type="subunit">
    <text evidence="4">Interacts with HscA and stimulates its ATPase activity.</text>
</comment>
<accession>A0A892ZIL4</accession>
<dbReference type="InterPro" id="IPR036869">
    <property type="entry name" value="J_dom_sf"/>
</dbReference>
<evidence type="ECO:0000256" key="2">
    <source>
        <dbReference type="ARBA" id="ARBA00023186"/>
    </source>
</evidence>
<dbReference type="KEGG" id="ptes:JQU52_13465"/>
<dbReference type="GO" id="GO:0001671">
    <property type="term" value="F:ATPase activator activity"/>
    <property type="evidence" value="ECO:0007669"/>
    <property type="project" value="InterPro"/>
</dbReference>
<dbReference type="AlphaFoldDB" id="A0A892ZIL4"/>
<dbReference type="Gene3D" id="1.10.287.110">
    <property type="entry name" value="DnaJ domain"/>
    <property type="match status" value="1"/>
</dbReference>
<comment type="function">
    <text evidence="3 4">Co-chaperone involved in the maturation of iron-sulfur cluster-containing proteins. Seems to help targeting proteins to be folded toward HscA.</text>
</comment>
<keyword evidence="7" id="KW-1185">Reference proteome</keyword>
<evidence type="ECO:0000256" key="4">
    <source>
        <dbReference type="HAMAP-Rule" id="MF_00682"/>
    </source>
</evidence>
<dbReference type="GO" id="GO:0051259">
    <property type="term" value="P:protein complex oligomerization"/>
    <property type="evidence" value="ECO:0007669"/>
    <property type="project" value="InterPro"/>
</dbReference>
<sequence length="167" mass="18571">MSQYFDLFNLPATFALDTTTLDARYRAVAAQCHPDKFAARSAFEQKQAMMMSTTVNEAYRTLKDPLNRAAYLLQAQGIEADAPEHTQFAPAFLMQQMDWRETLAEARAAADEAALNNLAAEIHDAQTALYRQLDTAFANNTPAEAAALVREGRFLNKLQQEIQAALP</sequence>
<dbReference type="GO" id="GO:1990230">
    <property type="term" value="C:iron-sulfur cluster transfer complex"/>
    <property type="evidence" value="ECO:0007669"/>
    <property type="project" value="TreeGrafter"/>
</dbReference>
<dbReference type="GO" id="GO:0044571">
    <property type="term" value="P:[2Fe-2S] cluster assembly"/>
    <property type="evidence" value="ECO:0007669"/>
    <property type="project" value="InterPro"/>
</dbReference>
<evidence type="ECO:0000313" key="7">
    <source>
        <dbReference type="Proteomes" id="UP000653156"/>
    </source>
</evidence>
<dbReference type="EMBL" id="CP069798">
    <property type="protein sequence ID" value="QRQ81677.1"/>
    <property type="molecule type" value="Genomic_DNA"/>
</dbReference>
<proteinExistence type="inferred from homology"/>
<dbReference type="NCBIfam" id="TIGR00714">
    <property type="entry name" value="hscB"/>
    <property type="match status" value="1"/>
</dbReference>
<keyword evidence="2 4" id="KW-0143">Chaperone</keyword>
<dbReference type="GO" id="GO:0051087">
    <property type="term" value="F:protein-folding chaperone binding"/>
    <property type="evidence" value="ECO:0007669"/>
    <property type="project" value="InterPro"/>
</dbReference>
<dbReference type="CDD" id="cd06257">
    <property type="entry name" value="DnaJ"/>
    <property type="match status" value="1"/>
</dbReference>
<feature type="domain" description="J" evidence="5">
    <location>
        <begin position="3"/>
        <end position="75"/>
    </location>
</feature>
<dbReference type="PANTHER" id="PTHR14021">
    <property type="entry name" value="IRON-SULFUR CLUSTER CO-CHAPERONE PROTEIN HSCB"/>
    <property type="match status" value="1"/>
</dbReference>
<dbReference type="SUPFAM" id="SSF47144">
    <property type="entry name" value="HSC20 (HSCB), C-terminal oligomerisation domain"/>
    <property type="match status" value="1"/>
</dbReference>
<dbReference type="InterPro" id="IPR004640">
    <property type="entry name" value="HscB"/>
</dbReference>
<gene>
    <name evidence="4 6" type="primary">hscB</name>
    <name evidence="6" type="ORF">JQU52_13465</name>
</gene>
<dbReference type="GO" id="GO:0006457">
    <property type="term" value="P:protein folding"/>
    <property type="evidence" value="ECO:0007669"/>
    <property type="project" value="UniProtKB-UniRule"/>
</dbReference>
<evidence type="ECO:0000313" key="6">
    <source>
        <dbReference type="EMBL" id="QRQ81677.1"/>
    </source>
</evidence>
<dbReference type="PANTHER" id="PTHR14021:SF15">
    <property type="entry name" value="IRON-SULFUR CLUSTER CO-CHAPERONE PROTEIN HSCB"/>
    <property type="match status" value="1"/>
</dbReference>